<gene>
    <name evidence="2" type="ORF">SAMN05421677_109115</name>
</gene>
<feature type="region of interest" description="Disordered" evidence="1">
    <location>
        <begin position="32"/>
        <end position="59"/>
    </location>
</feature>
<organism evidence="2 3">
    <name type="scientific">Halobacillus aidingensis</name>
    <dbReference type="NCBI Taxonomy" id="240303"/>
    <lineage>
        <taxon>Bacteria</taxon>
        <taxon>Bacillati</taxon>
        <taxon>Bacillota</taxon>
        <taxon>Bacilli</taxon>
        <taxon>Bacillales</taxon>
        <taxon>Bacillaceae</taxon>
        <taxon>Halobacillus</taxon>
    </lineage>
</organism>
<sequence>MLTYRTEARGVSLVARRRNRIFKRKRVLGETPQDVVRSGSGALPRKATHSPPPHPLTQKARNQAFQNPAIYFNNFLMNNQY</sequence>
<keyword evidence="3" id="KW-1185">Reference proteome</keyword>
<name>A0A1H0NM14_HALAD</name>
<evidence type="ECO:0000313" key="2">
    <source>
        <dbReference type="EMBL" id="SDO93598.1"/>
    </source>
</evidence>
<accession>A0A1H0NM14</accession>
<protein>
    <submittedName>
        <fullName evidence="2">Uncharacterized protein</fullName>
    </submittedName>
</protein>
<reference evidence="3" key="1">
    <citation type="submission" date="2016-10" db="EMBL/GenBank/DDBJ databases">
        <authorList>
            <person name="Varghese N."/>
            <person name="Submissions S."/>
        </authorList>
    </citation>
    <scope>NUCLEOTIDE SEQUENCE [LARGE SCALE GENOMIC DNA]</scope>
    <source>
        <strain evidence="3">CGMCC 1.3703</strain>
    </source>
</reference>
<dbReference type="EMBL" id="FNIZ01000009">
    <property type="protein sequence ID" value="SDO93598.1"/>
    <property type="molecule type" value="Genomic_DNA"/>
</dbReference>
<dbReference type="AlphaFoldDB" id="A0A1H0NM14"/>
<evidence type="ECO:0000256" key="1">
    <source>
        <dbReference type="SAM" id="MobiDB-lite"/>
    </source>
</evidence>
<proteinExistence type="predicted"/>
<dbReference type="Proteomes" id="UP000198860">
    <property type="component" value="Unassembled WGS sequence"/>
</dbReference>
<evidence type="ECO:0000313" key="3">
    <source>
        <dbReference type="Proteomes" id="UP000198860"/>
    </source>
</evidence>